<evidence type="ECO:0000313" key="2">
    <source>
        <dbReference type="Proteomes" id="UP000320811"/>
    </source>
</evidence>
<organism evidence="1 2">
    <name type="scientific">Chitinophaga polysaccharea</name>
    <dbReference type="NCBI Taxonomy" id="1293035"/>
    <lineage>
        <taxon>Bacteria</taxon>
        <taxon>Pseudomonadati</taxon>
        <taxon>Bacteroidota</taxon>
        <taxon>Chitinophagia</taxon>
        <taxon>Chitinophagales</taxon>
        <taxon>Chitinophagaceae</taxon>
        <taxon>Chitinophaga</taxon>
    </lineage>
</organism>
<protein>
    <recommendedName>
        <fullName evidence="3">DUF4397 domain-containing protein</fullName>
    </recommendedName>
</protein>
<accession>A0A561PXG9</accession>
<name>A0A561PXG9_9BACT</name>
<reference evidence="1 2" key="1">
    <citation type="submission" date="2019-06" db="EMBL/GenBank/DDBJ databases">
        <title>Sorghum-associated microbial communities from plants grown in Nebraska, USA.</title>
        <authorList>
            <person name="Schachtman D."/>
        </authorList>
    </citation>
    <scope>NUCLEOTIDE SEQUENCE [LARGE SCALE GENOMIC DNA]</scope>
    <source>
        <strain evidence="1 2">1209</strain>
    </source>
</reference>
<proteinExistence type="predicted"/>
<dbReference type="RefSeq" id="WP_145667215.1">
    <property type="nucleotide sequence ID" value="NZ_VIWO01000002.1"/>
</dbReference>
<dbReference type="Proteomes" id="UP000320811">
    <property type="component" value="Unassembled WGS sequence"/>
</dbReference>
<gene>
    <name evidence="1" type="ORF">FHW36_102575</name>
</gene>
<comment type="caution">
    <text evidence="1">The sequence shown here is derived from an EMBL/GenBank/DDBJ whole genome shotgun (WGS) entry which is preliminary data.</text>
</comment>
<evidence type="ECO:0000313" key="1">
    <source>
        <dbReference type="EMBL" id="TWF42814.1"/>
    </source>
</evidence>
<dbReference type="EMBL" id="VIWO01000002">
    <property type="protein sequence ID" value="TWF42814.1"/>
    <property type="molecule type" value="Genomic_DNA"/>
</dbReference>
<dbReference type="AlphaFoldDB" id="A0A561PXG9"/>
<keyword evidence="2" id="KW-1185">Reference proteome</keyword>
<sequence>MRYSIVRLLCCLLAGIGLFSCKKGTPLEGEKFMELSVPFVLTTTDTLDVFVDGRLAKTAENIKGHSVTVLLKQRSQLQLSIRKKGSATVLKDTTVNVTTNNLSLSYAYDPALGFNQFVKGSDFEHPSTDSIAFILINKFTNFGSGKINVTIFRNNSKDYTANPADSVTILKNIPLGGMSEKVVLPIKAADGTKNLYVIVIRDAASGIDPNAEYTRDFGAPENSAYNFINDDSNAQASPGLINGISIFPLSYDSGSKVYYMTDTQIAFQL</sequence>
<dbReference type="PROSITE" id="PS51257">
    <property type="entry name" value="PROKAR_LIPOPROTEIN"/>
    <property type="match status" value="1"/>
</dbReference>
<dbReference type="OrthoDB" id="9943690at2"/>
<evidence type="ECO:0008006" key="3">
    <source>
        <dbReference type="Google" id="ProtNLM"/>
    </source>
</evidence>